<name>A0ACC1JTT5_9FUNG</name>
<evidence type="ECO:0000313" key="1">
    <source>
        <dbReference type="EMBL" id="KAJ2767173.1"/>
    </source>
</evidence>
<comment type="caution">
    <text evidence="1">The sequence shown here is derived from an EMBL/GenBank/DDBJ whole genome shotgun (WGS) entry which is preliminary data.</text>
</comment>
<gene>
    <name evidence="1" type="ORF">IWQ57_004063</name>
</gene>
<keyword evidence="2" id="KW-1185">Reference proteome</keyword>
<evidence type="ECO:0000313" key="2">
    <source>
        <dbReference type="Proteomes" id="UP001140234"/>
    </source>
</evidence>
<feature type="non-terminal residue" evidence="1">
    <location>
        <position position="112"/>
    </location>
</feature>
<organism evidence="1 2">
    <name type="scientific">Coemansia nantahalensis</name>
    <dbReference type="NCBI Taxonomy" id="2789366"/>
    <lineage>
        <taxon>Eukaryota</taxon>
        <taxon>Fungi</taxon>
        <taxon>Fungi incertae sedis</taxon>
        <taxon>Zoopagomycota</taxon>
        <taxon>Kickxellomycotina</taxon>
        <taxon>Kickxellomycetes</taxon>
        <taxon>Kickxellales</taxon>
        <taxon>Kickxellaceae</taxon>
        <taxon>Coemansia</taxon>
    </lineage>
</organism>
<dbReference type="Proteomes" id="UP001140234">
    <property type="component" value="Unassembled WGS sequence"/>
</dbReference>
<reference evidence="1" key="1">
    <citation type="submission" date="2022-07" db="EMBL/GenBank/DDBJ databases">
        <title>Phylogenomic reconstructions and comparative analyses of Kickxellomycotina fungi.</title>
        <authorList>
            <person name="Reynolds N.K."/>
            <person name="Stajich J.E."/>
            <person name="Barry K."/>
            <person name="Grigoriev I.V."/>
            <person name="Crous P."/>
            <person name="Smith M.E."/>
        </authorList>
    </citation>
    <scope>NUCLEOTIDE SEQUENCE</scope>
    <source>
        <strain evidence="1">CBS 109366</strain>
    </source>
</reference>
<proteinExistence type="predicted"/>
<accession>A0ACC1JTT5</accession>
<dbReference type="EMBL" id="JANBUJ010001493">
    <property type="protein sequence ID" value="KAJ2767173.1"/>
    <property type="molecule type" value="Genomic_DNA"/>
</dbReference>
<protein>
    <submittedName>
        <fullName evidence="1">Uncharacterized protein</fullName>
    </submittedName>
</protein>
<sequence length="112" mass="11536">MATAAALEPLPAMFTGIEQRAGPAVELEDTRAINPVEPTRAASPAAEEPTSPCPSVESSTAQAVEQTSTCATTLADHTARIEHALSTVEGLEQRLTAAEAAFTKTETETAAA</sequence>